<dbReference type="Gene3D" id="3.30.70.1290">
    <property type="entry name" value="Transposase IS200-like"/>
    <property type="match status" value="1"/>
</dbReference>
<feature type="domain" description="Transposase IS200-like" evidence="1">
    <location>
        <begin position="27"/>
        <end position="142"/>
    </location>
</feature>
<dbReference type="SMART" id="SM01321">
    <property type="entry name" value="Y1_Tnp"/>
    <property type="match status" value="1"/>
</dbReference>
<name>A0A420ZBF5_UNCK3</name>
<dbReference type="GO" id="GO:0004803">
    <property type="term" value="F:transposase activity"/>
    <property type="evidence" value="ECO:0007669"/>
    <property type="project" value="InterPro"/>
</dbReference>
<dbReference type="AlphaFoldDB" id="A0A420ZBF5"/>
<dbReference type="InterPro" id="IPR002686">
    <property type="entry name" value="Transposase_17"/>
</dbReference>
<dbReference type="Proteomes" id="UP000281261">
    <property type="component" value="Unassembled WGS sequence"/>
</dbReference>
<accession>A0A420ZBF5</accession>
<evidence type="ECO:0000313" key="3">
    <source>
        <dbReference type="Proteomes" id="UP000281261"/>
    </source>
</evidence>
<dbReference type="SUPFAM" id="SSF143422">
    <property type="entry name" value="Transposase IS200-like"/>
    <property type="match status" value="1"/>
</dbReference>
<proteinExistence type="predicted"/>
<protein>
    <recommendedName>
        <fullName evidence="1">Transposase IS200-like domain-containing protein</fullName>
    </recommendedName>
</protein>
<dbReference type="PANTHER" id="PTHR34322">
    <property type="entry name" value="TRANSPOSASE, Y1_TNP DOMAIN-CONTAINING"/>
    <property type="match status" value="1"/>
</dbReference>
<dbReference type="GO" id="GO:0006313">
    <property type="term" value="P:DNA transposition"/>
    <property type="evidence" value="ECO:0007669"/>
    <property type="project" value="InterPro"/>
</dbReference>
<sequence>MLTKSIAGFKIFNINSDFLRIRRALQYYQVKNRVLKFSQFLTLKEVKKKGFDKCVSSVILPKDKNLIQIVAYCIMPTHLHLILKQLKENGISIFMGNLLNSYSRYFNIRYKRKGPLWEGRFKSILIENGEYLLHLTRYIHLNPTTANLVRKPEDWELSSYKEYILNKKDALCDYSDLLDISKKSYREFVEDRISYQKELHKIKRLILE</sequence>
<dbReference type="Pfam" id="PF01797">
    <property type="entry name" value="Y1_Tnp"/>
    <property type="match status" value="1"/>
</dbReference>
<gene>
    <name evidence="2" type="ORF">DRH29_05175</name>
</gene>
<evidence type="ECO:0000313" key="2">
    <source>
        <dbReference type="EMBL" id="RLC36138.1"/>
    </source>
</evidence>
<comment type="caution">
    <text evidence="2">The sequence shown here is derived from an EMBL/GenBank/DDBJ whole genome shotgun (WGS) entry which is preliminary data.</text>
</comment>
<reference evidence="2 3" key="1">
    <citation type="submission" date="2018-06" db="EMBL/GenBank/DDBJ databases">
        <title>Extensive metabolic versatility and redundancy in microbially diverse, dynamic hydrothermal sediments.</title>
        <authorList>
            <person name="Dombrowski N."/>
            <person name="Teske A."/>
            <person name="Baker B.J."/>
        </authorList>
    </citation>
    <scope>NUCLEOTIDE SEQUENCE [LARGE SCALE GENOMIC DNA]</scope>
    <source>
        <strain evidence="2">B79_G16</strain>
    </source>
</reference>
<dbReference type="GO" id="GO:0003677">
    <property type="term" value="F:DNA binding"/>
    <property type="evidence" value="ECO:0007669"/>
    <property type="project" value="InterPro"/>
</dbReference>
<dbReference type="EMBL" id="QMNG01000081">
    <property type="protein sequence ID" value="RLC36138.1"/>
    <property type="molecule type" value="Genomic_DNA"/>
</dbReference>
<dbReference type="InterPro" id="IPR036515">
    <property type="entry name" value="Transposase_17_sf"/>
</dbReference>
<organism evidence="2 3">
    <name type="scientific">candidate division Kazan bacterium</name>
    <dbReference type="NCBI Taxonomy" id="2202143"/>
    <lineage>
        <taxon>Bacteria</taxon>
        <taxon>Bacteria division Kazan-3B-28</taxon>
    </lineage>
</organism>
<evidence type="ECO:0000259" key="1">
    <source>
        <dbReference type="SMART" id="SM01321"/>
    </source>
</evidence>
<dbReference type="PANTHER" id="PTHR34322:SF2">
    <property type="entry name" value="TRANSPOSASE IS200-LIKE DOMAIN-CONTAINING PROTEIN"/>
    <property type="match status" value="1"/>
</dbReference>